<name>A0A1G8AMC8_PSEOR</name>
<evidence type="ECO:0000313" key="4">
    <source>
        <dbReference type="EMBL" id="SDH22098.1"/>
    </source>
</evidence>
<dbReference type="SUPFAM" id="SSF52091">
    <property type="entry name" value="SpoIIaa-like"/>
    <property type="match status" value="1"/>
</dbReference>
<proteinExistence type="inferred from homology"/>
<dbReference type="OrthoDB" id="3576811at2"/>
<dbReference type="PROSITE" id="PS50801">
    <property type="entry name" value="STAS"/>
    <property type="match status" value="1"/>
</dbReference>
<dbReference type="Gene3D" id="3.30.750.24">
    <property type="entry name" value="STAS domain"/>
    <property type="match status" value="1"/>
</dbReference>
<dbReference type="InterPro" id="IPR003658">
    <property type="entry name" value="Anti-sigma_ant"/>
</dbReference>
<evidence type="ECO:0000313" key="5">
    <source>
        <dbReference type="Proteomes" id="UP000198967"/>
    </source>
</evidence>
<dbReference type="NCBIfam" id="TIGR00377">
    <property type="entry name" value="ant_ant_sig"/>
    <property type="match status" value="1"/>
</dbReference>
<dbReference type="PANTHER" id="PTHR33495:SF13">
    <property type="entry name" value="ANTI-SIGMA-F FACTOR ANTAGONIST RSFB"/>
    <property type="match status" value="1"/>
</dbReference>
<evidence type="ECO:0000259" key="3">
    <source>
        <dbReference type="PROSITE" id="PS50801"/>
    </source>
</evidence>
<gene>
    <name evidence="4" type="ORF">SAMN05216377_12093</name>
</gene>
<dbReference type="PANTHER" id="PTHR33495">
    <property type="entry name" value="ANTI-SIGMA FACTOR ANTAGONIST TM_1081-RELATED-RELATED"/>
    <property type="match status" value="1"/>
</dbReference>
<protein>
    <recommendedName>
        <fullName evidence="2">Anti-sigma factor antagonist</fullName>
    </recommendedName>
</protein>
<accession>A0A1G8AMC8</accession>
<organism evidence="4 5">
    <name type="scientific">Pseudonocardia oroxyli</name>
    <dbReference type="NCBI Taxonomy" id="366584"/>
    <lineage>
        <taxon>Bacteria</taxon>
        <taxon>Bacillati</taxon>
        <taxon>Actinomycetota</taxon>
        <taxon>Actinomycetes</taxon>
        <taxon>Pseudonocardiales</taxon>
        <taxon>Pseudonocardiaceae</taxon>
        <taxon>Pseudonocardia</taxon>
    </lineage>
</organism>
<dbReference type="InterPro" id="IPR058548">
    <property type="entry name" value="MlaB-like_STAS"/>
</dbReference>
<feature type="domain" description="STAS" evidence="3">
    <location>
        <begin position="21"/>
        <end position="124"/>
    </location>
</feature>
<keyword evidence="5" id="KW-1185">Reference proteome</keyword>
<evidence type="ECO:0000256" key="1">
    <source>
        <dbReference type="ARBA" id="ARBA00009013"/>
    </source>
</evidence>
<dbReference type="GO" id="GO:0043856">
    <property type="term" value="F:anti-sigma factor antagonist activity"/>
    <property type="evidence" value="ECO:0007669"/>
    <property type="project" value="InterPro"/>
</dbReference>
<reference evidence="4 5" key="1">
    <citation type="submission" date="2016-10" db="EMBL/GenBank/DDBJ databases">
        <authorList>
            <person name="de Groot N.N."/>
        </authorList>
    </citation>
    <scope>NUCLEOTIDE SEQUENCE [LARGE SCALE GENOMIC DNA]</scope>
    <source>
        <strain evidence="4 5">CGMCC 4.3143</strain>
    </source>
</reference>
<dbReference type="Pfam" id="PF13466">
    <property type="entry name" value="STAS_2"/>
    <property type="match status" value="1"/>
</dbReference>
<dbReference type="EMBL" id="FNBE01000020">
    <property type="protein sequence ID" value="SDH22098.1"/>
    <property type="molecule type" value="Genomic_DNA"/>
</dbReference>
<dbReference type="AlphaFoldDB" id="A0A1G8AMC8"/>
<evidence type="ECO:0000256" key="2">
    <source>
        <dbReference type="RuleBase" id="RU003749"/>
    </source>
</evidence>
<comment type="similarity">
    <text evidence="1 2">Belongs to the anti-sigma-factor antagonist family.</text>
</comment>
<dbReference type="CDD" id="cd07043">
    <property type="entry name" value="STAS_anti-anti-sigma_factors"/>
    <property type="match status" value="1"/>
</dbReference>
<sequence length="124" mass="13031">MTGPYRLPDGWRLAVVEHGAGVTVLEVEGEIDTVTAAPLDAALQALVREGETVVVDLSRVRFLGSHGLAALLEGAEQARRRGGRLVVVPGPDNRAVLRPLTLTGLDRTIEIASGSAQEAARPCS</sequence>
<dbReference type="STRING" id="366584.SAMN05216377_12093"/>
<dbReference type="InterPro" id="IPR002645">
    <property type="entry name" value="STAS_dom"/>
</dbReference>
<dbReference type="RefSeq" id="WP_093089240.1">
    <property type="nucleotide sequence ID" value="NZ_FNBE01000020.1"/>
</dbReference>
<dbReference type="Proteomes" id="UP000198967">
    <property type="component" value="Unassembled WGS sequence"/>
</dbReference>
<dbReference type="InterPro" id="IPR036513">
    <property type="entry name" value="STAS_dom_sf"/>
</dbReference>